<keyword evidence="7" id="KW-1185">Reference proteome</keyword>
<evidence type="ECO:0000313" key="6">
    <source>
        <dbReference type="EMBL" id="GGF14661.1"/>
    </source>
</evidence>
<keyword evidence="4" id="KW-1133">Transmembrane helix</keyword>
<organism evidence="6 7">
    <name type="scientific">Flavobacterium limi</name>
    <dbReference type="NCBI Taxonomy" id="2045105"/>
    <lineage>
        <taxon>Bacteria</taxon>
        <taxon>Pseudomonadati</taxon>
        <taxon>Bacteroidota</taxon>
        <taxon>Flavobacteriia</taxon>
        <taxon>Flavobacteriales</taxon>
        <taxon>Flavobacteriaceae</taxon>
        <taxon>Flavobacterium</taxon>
    </lineage>
</organism>
<dbReference type="InterPro" id="IPR036412">
    <property type="entry name" value="HAD-like_sf"/>
</dbReference>
<evidence type="ECO:0000256" key="3">
    <source>
        <dbReference type="ARBA" id="ARBA00022967"/>
    </source>
</evidence>
<dbReference type="PRINTS" id="PR00119">
    <property type="entry name" value="CATATPASE"/>
</dbReference>
<keyword evidence="2" id="KW-0812">Transmembrane</keyword>
<keyword evidence="3" id="KW-1278">Translocase</keyword>
<dbReference type="InterPro" id="IPR023299">
    <property type="entry name" value="ATPase_P-typ_cyto_dom_N"/>
</dbReference>
<accession>A0ABQ1UB93</accession>
<comment type="caution">
    <text evidence="6">The sequence shown here is derived from an EMBL/GenBank/DDBJ whole genome shotgun (WGS) entry which is preliminary data.</text>
</comment>
<dbReference type="Gene3D" id="3.40.1110.10">
    <property type="entry name" value="Calcium-transporting ATPase, cytoplasmic domain N"/>
    <property type="match status" value="1"/>
</dbReference>
<gene>
    <name evidence="6" type="ORF">GCM10011518_25030</name>
</gene>
<protein>
    <recommendedName>
        <fullName evidence="8">ATPase, P-type (Transporting), HAD superfamily, subfamily IC</fullName>
    </recommendedName>
</protein>
<dbReference type="Proteomes" id="UP000655016">
    <property type="component" value="Unassembled WGS sequence"/>
</dbReference>
<dbReference type="InterPro" id="IPR001757">
    <property type="entry name" value="P_typ_ATPase"/>
</dbReference>
<reference evidence="7" key="1">
    <citation type="journal article" date="2019" name="Int. J. Syst. Evol. Microbiol.">
        <title>The Global Catalogue of Microorganisms (GCM) 10K type strain sequencing project: providing services to taxonomists for standard genome sequencing and annotation.</title>
        <authorList>
            <consortium name="The Broad Institute Genomics Platform"/>
            <consortium name="The Broad Institute Genome Sequencing Center for Infectious Disease"/>
            <person name="Wu L."/>
            <person name="Ma J."/>
        </authorList>
    </citation>
    <scope>NUCLEOTIDE SEQUENCE [LARGE SCALE GENOMIC DNA]</scope>
    <source>
        <strain evidence="7">CGMCC 1.16060</strain>
    </source>
</reference>
<dbReference type="NCBIfam" id="TIGR01494">
    <property type="entry name" value="ATPase_P-type"/>
    <property type="match status" value="1"/>
</dbReference>
<sequence length="98" mass="10579">MDWRGFAGYLTIADTIKEDAQLTVYKLKSIGVKTTMLSGDKTNVVQFVADKLGIASAFGDLLPEDKVNKENEIKDRNETVAFVGDGVNDAPVVALSTV</sequence>
<dbReference type="SUPFAM" id="SSF56784">
    <property type="entry name" value="HAD-like"/>
    <property type="match status" value="1"/>
</dbReference>
<name>A0ABQ1UB93_9FLAO</name>
<dbReference type="EMBL" id="BMKP01000005">
    <property type="protein sequence ID" value="GGF14661.1"/>
    <property type="molecule type" value="Genomic_DNA"/>
</dbReference>
<evidence type="ECO:0000256" key="1">
    <source>
        <dbReference type="ARBA" id="ARBA00004370"/>
    </source>
</evidence>
<dbReference type="InterPro" id="IPR023214">
    <property type="entry name" value="HAD_sf"/>
</dbReference>
<evidence type="ECO:0000313" key="7">
    <source>
        <dbReference type="Proteomes" id="UP000655016"/>
    </source>
</evidence>
<dbReference type="Gene3D" id="3.40.50.1000">
    <property type="entry name" value="HAD superfamily/HAD-like"/>
    <property type="match status" value="1"/>
</dbReference>
<proteinExistence type="predicted"/>
<dbReference type="PANTHER" id="PTHR43520:SF8">
    <property type="entry name" value="P-TYPE CU(+) TRANSPORTER"/>
    <property type="match status" value="1"/>
</dbReference>
<keyword evidence="5" id="KW-0472">Membrane</keyword>
<evidence type="ECO:0008006" key="8">
    <source>
        <dbReference type="Google" id="ProtNLM"/>
    </source>
</evidence>
<evidence type="ECO:0000256" key="4">
    <source>
        <dbReference type="ARBA" id="ARBA00022989"/>
    </source>
</evidence>
<dbReference type="PANTHER" id="PTHR43520">
    <property type="entry name" value="ATP7, ISOFORM B"/>
    <property type="match status" value="1"/>
</dbReference>
<evidence type="ECO:0000256" key="2">
    <source>
        <dbReference type="ARBA" id="ARBA00022692"/>
    </source>
</evidence>
<dbReference type="Pfam" id="PF00702">
    <property type="entry name" value="Hydrolase"/>
    <property type="match status" value="1"/>
</dbReference>
<evidence type="ECO:0000256" key="5">
    <source>
        <dbReference type="ARBA" id="ARBA00023136"/>
    </source>
</evidence>
<comment type="subcellular location">
    <subcellularLocation>
        <location evidence="1">Membrane</location>
    </subcellularLocation>
</comment>